<accession>A0A0C5WM79</accession>
<dbReference type="Proteomes" id="UP000032303">
    <property type="component" value="Chromosome 1"/>
</dbReference>
<dbReference type="AlphaFoldDB" id="A0A0C5WM79"/>
<gene>
    <name evidence="2" type="ORF">H744_1c1154</name>
</gene>
<dbReference type="STRING" id="658445.H744_1c1154"/>
<evidence type="ECO:0000313" key="3">
    <source>
        <dbReference type="Proteomes" id="UP000032303"/>
    </source>
</evidence>
<dbReference type="PATRIC" id="fig|658445.3.peg.1245"/>
<feature type="transmembrane region" description="Helical" evidence="1">
    <location>
        <begin position="34"/>
        <end position="55"/>
    </location>
</feature>
<evidence type="ECO:0000313" key="2">
    <source>
        <dbReference type="EMBL" id="AJR06179.1"/>
    </source>
</evidence>
<keyword evidence="3" id="KW-1185">Reference proteome</keyword>
<sequence>MLDRGGGVLVLSAPLVLTIFLASKEMQVIEVIEVIFKGVAVLCCLCVMVALLEISRFKWVGFKRRQAVSRRKQEVAEWDNINVRRTPILPKERLSLTTDKTVGVKLESIDEVIQADNEEYEYQLMVCSIAAQAAMSRERQAAKNKRPKLTIVK</sequence>
<dbReference type="HOGENOM" id="CLU_1711544_0_0_6"/>
<keyword evidence="1" id="KW-0472">Membrane</keyword>
<keyword evidence="1" id="KW-1133">Transmembrane helix</keyword>
<proteinExistence type="predicted"/>
<reference evidence="2 3" key="1">
    <citation type="submission" date="2013-05" db="EMBL/GenBank/DDBJ databases">
        <title>Complete genome sequence of the lipase-producing bacterium Photobacterium gaetbulicola Gung47.</title>
        <authorList>
            <person name="Kim Y.-O."/>
        </authorList>
    </citation>
    <scope>NUCLEOTIDE SEQUENCE [LARGE SCALE GENOMIC DNA]</scope>
    <source>
        <strain evidence="2 3">Gung47</strain>
    </source>
</reference>
<dbReference type="KEGG" id="pgb:H744_1c1154"/>
<organism evidence="2 3">
    <name type="scientific">Photobacterium gaetbulicola Gung47</name>
    <dbReference type="NCBI Taxonomy" id="658445"/>
    <lineage>
        <taxon>Bacteria</taxon>
        <taxon>Pseudomonadati</taxon>
        <taxon>Pseudomonadota</taxon>
        <taxon>Gammaproteobacteria</taxon>
        <taxon>Vibrionales</taxon>
        <taxon>Vibrionaceae</taxon>
        <taxon>Photobacterium</taxon>
    </lineage>
</organism>
<name>A0A0C5WM79_9GAMM</name>
<protein>
    <submittedName>
        <fullName evidence="2">Uncharacterized protein</fullName>
    </submittedName>
</protein>
<keyword evidence="1" id="KW-0812">Transmembrane</keyword>
<dbReference type="EMBL" id="CP005973">
    <property type="protein sequence ID" value="AJR06179.1"/>
    <property type="molecule type" value="Genomic_DNA"/>
</dbReference>
<evidence type="ECO:0000256" key="1">
    <source>
        <dbReference type="SAM" id="Phobius"/>
    </source>
</evidence>